<keyword evidence="3" id="KW-1185">Reference proteome</keyword>
<dbReference type="InterPro" id="IPR032347">
    <property type="entry name" value="DUF4864"/>
</dbReference>
<dbReference type="Proteomes" id="UP001064087">
    <property type="component" value="Chromosome"/>
</dbReference>
<feature type="signal peptide" evidence="1">
    <location>
        <begin position="1"/>
        <end position="22"/>
    </location>
</feature>
<name>A0ABY6DD39_9RHOB</name>
<sequence length="135" mass="15097">MKHFILTAVTMVFCTFALMSKAQEAPIKEVITNQITAFQADDFDAAFAHASPMIQGMFGSAENFGAMVRGGYPMVWRPADIRFLGLQSRAGALWQDVMIRDQEGRIHILEYEMIKDEMGWKINGVQLRPPVAGTV</sequence>
<dbReference type="RefSeq" id="WP_263048467.1">
    <property type="nucleotide sequence ID" value="NZ_CP106738.1"/>
</dbReference>
<keyword evidence="1" id="KW-0732">Signal</keyword>
<protein>
    <submittedName>
        <fullName evidence="2">DUF4864 domain-containing protein</fullName>
    </submittedName>
</protein>
<evidence type="ECO:0000313" key="2">
    <source>
        <dbReference type="EMBL" id="UXX84061.1"/>
    </source>
</evidence>
<dbReference type="EMBL" id="CP106738">
    <property type="protein sequence ID" value="UXX84061.1"/>
    <property type="molecule type" value="Genomic_DNA"/>
</dbReference>
<feature type="chain" id="PRO_5046172360" evidence="1">
    <location>
        <begin position="23"/>
        <end position="135"/>
    </location>
</feature>
<organism evidence="2 3">
    <name type="scientific">Roseovarius pelagicus</name>
    <dbReference type="NCBI Taxonomy" id="2980108"/>
    <lineage>
        <taxon>Bacteria</taxon>
        <taxon>Pseudomonadati</taxon>
        <taxon>Pseudomonadota</taxon>
        <taxon>Alphaproteobacteria</taxon>
        <taxon>Rhodobacterales</taxon>
        <taxon>Roseobacteraceae</taxon>
        <taxon>Roseovarius</taxon>
    </lineage>
</organism>
<accession>A0ABY6DD39</accession>
<proteinExistence type="predicted"/>
<dbReference type="Pfam" id="PF16156">
    <property type="entry name" value="DUF4864"/>
    <property type="match status" value="1"/>
</dbReference>
<evidence type="ECO:0000256" key="1">
    <source>
        <dbReference type="SAM" id="SignalP"/>
    </source>
</evidence>
<gene>
    <name evidence="2" type="ORF">N7U68_05240</name>
</gene>
<reference evidence="2" key="1">
    <citation type="submission" date="2022-10" db="EMBL/GenBank/DDBJ databases">
        <title>Roseovarius pelagicus sp. nov., isolated from Arctic seawater.</title>
        <authorList>
            <person name="Hong Y.W."/>
            <person name="Hwang C.Y."/>
        </authorList>
    </citation>
    <scope>NUCLEOTIDE SEQUENCE</scope>
    <source>
        <strain evidence="2">HL-MP18</strain>
    </source>
</reference>
<evidence type="ECO:0000313" key="3">
    <source>
        <dbReference type="Proteomes" id="UP001064087"/>
    </source>
</evidence>